<dbReference type="Proteomes" id="UP000177751">
    <property type="component" value="Unassembled WGS sequence"/>
</dbReference>
<name>A0A1G2JDS9_9BACT</name>
<dbReference type="GO" id="GO:0006424">
    <property type="term" value="P:glutamyl-tRNA aminoacylation"/>
    <property type="evidence" value="ECO:0007669"/>
    <property type="project" value="UniProtKB-UniRule"/>
</dbReference>
<dbReference type="InterPro" id="IPR020058">
    <property type="entry name" value="Glu/Gln-tRNA-synth_Ib_cat-dom"/>
</dbReference>
<dbReference type="PRINTS" id="PR00987">
    <property type="entry name" value="TRNASYNTHGLU"/>
</dbReference>
<evidence type="ECO:0000256" key="3">
    <source>
        <dbReference type="ARBA" id="ARBA00022598"/>
    </source>
</evidence>
<dbReference type="FunFam" id="3.40.50.620:FF:000045">
    <property type="entry name" value="Glutamate--tRNA ligase, mitochondrial"/>
    <property type="match status" value="1"/>
</dbReference>
<dbReference type="AlphaFoldDB" id="A0A1G2JDS9"/>
<dbReference type="GO" id="GO:0004818">
    <property type="term" value="F:glutamate-tRNA ligase activity"/>
    <property type="evidence" value="ECO:0007669"/>
    <property type="project" value="UniProtKB-UniRule"/>
</dbReference>
<feature type="binding site" evidence="8">
    <location>
        <position position="261"/>
    </location>
    <ligand>
        <name>ATP</name>
        <dbReference type="ChEBI" id="CHEBI:30616"/>
    </ligand>
</feature>
<dbReference type="InterPro" id="IPR004527">
    <property type="entry name" value="Glu-tRNA-ligase_bac/mito"/>
</dbReference>
<dbReference type="SUPFAM" id="SSF52374">
    <property type="entry name" value="Nucleotidylyl transferase"/>
    <property type="match status" value="1"/>
</dbReference>
<dbReference type="Pfam" id="PF00749">
    <property type="entry name" value="tRNA-synt_1c"/>
    <property type="match status" value="1"/>
</dbReference>
<evidence type="ECO:0000256" key="1">
    <source>
        <dbReference type="ARBA" id="ARBA00007894"/>
    </source>
</evidence>
<keyword evidence="3 8" id="KW-0436">Ligase</keyword>
<evidence type="ECO:0000256" key="6">
    <source>
        <dbReference type="ARBA" id="ARBA00022917"/>
    </source>
</evidence>
<evidence type="ECO:0000256" key="2">
    <source>
        <dbReference type="ARBA" id="ARBA00022490"/>
    </source>
</evidence>
<dbReference type="InterPro" id="IPR014729">
    <property type="entry name" value="Rossmann-like_a/b/a_fold"/>
</dbReference>
<dbReference type="EMBL" id="MHPP01000014">
    <property type="protein sequence ID" value="OGZ84681.1"/>
    <property type="molecule type" value="Genomic_DNA"/>
</dbReference>
<keyword evidence="6 8" id="KW-0648">Protein biosynthesis</keyword>
<dbReference type="PANTHER" id="PTHR43311:SF2">
    <property type="entry name" value="GLUTAMATE--TRNA LIGASE, MITOCHONDRIAL-RELATED"/>
    <property type="match status" value="1"/>
</dbReference>
<sequence length="498" mass="57002">MKKIAKKSAGQVRVRFAPSPTGPLHVGGSRTALFNYLFAQKNGGRFVLRIEDTDKERSLQKWTEEIIEQLKWLGIEWNEGPDIGGKFGPYKQTQRTDIYKKYLEKLLGENKAYYCFCTEEDLEAKRQDQMSRGVAPKYDGKCARLSKETVEKNLAEKKSSVIRFRIENKKIKFNDLIRGDVEFDARLLGDVVIAKDLDSPLYHFAVVVDDFEMEISHVIRGEEHLPNTPRQILIQKALGFYQPIYAHLPLMLNTDRSKLSKRQGDVALADYHNSGYLPEALVNFMVLLGWNPGTEKEIFSLSELVKEFSIEKVQKAGAVFNIDRLDFLNGFYIREKNIEKLTELCKPYLREAGLLVAGQVTENQLEKIVEVSKTRMKKLSDIVELSDFFFADKLSLDKDLLKWSTMQDTEIKEALLLCDKILSEIKIWDIKNIEAGLTAGAGEFNKQKGYPEKNKGYLLWPLRVALSGKKFSPSPFEIADILGKEKTIKRIEQAIKLL</sequence>
<comment type="catalytic activity">
    <reaction evidence="8">
        <text>tRNA(Glu) + L-glutamate + ATP = L-glutamyl-tRNA(Glu) + AMP + diphosphate</text>
        <dbReference type="Rhea" id="RHEA:23540"/>
        <dbReference type="Rhea" id="RHEA-COMP:9663"/>
        <dbReference type="Rhea" id="RHEA-COMP:9680"/>
        <dbReference type="ChEBI" id="CHEBI:29985"/>
        <dbReference type="ChEBI" id="CHEBI:30616"/>
        <dbReference type="ChEBI" id="CHEBI:33019"/>
        <dbReference type="ChEBI" id="CHEBI:78442"/>
        <dbReference type="ChEBI" id="CHEBI:78520"/>
        <dbReference type="ChEBI" id="CHEBI:456215"/>
        <dbReference type="EC" id="6.1.1.17"/>
    </reaction>
</comment>
<keyword evidence="2 8" id="KW-0963">Cytoplasm</keyword>
<gene>
    <name evidence="8" type="primary">gltX</name>
    <name evidence="11" type="ORF">A2401_01375</name>
</gene>
<dbReference type="GO" id="GO:0008270">
    <property type="term" value="F:zinc ion binding"/>
    <property type="evidence" value="ECO:0007669"/>
    <property type="project" value="InterPro"/>
</dbReference>
<dbReference type="GO" id="GO:0000049">
    <property type="term" value="F:tRNA binding"/>
    <property type="evidence" value="ECO:0007669"/>
    <property type="project" value="InterPro"/>
</dbReference>
<dbReference type="Gene3D" id="3.40.50.620">
    <property type="entry name" value="HUPs"/>
    <property type="match status" value="1"/>
</dbReference>
<feature type="domain" description="Aminoacyl-tRNA synthetase class I anticodon-binding" evidence="10">
    <location>
        <begin position="340"/>
        <end position="495"/>
    </location>
</feature>
<dbReference type="InterPro" id="IPR033910">
    <property type="entry name" value="GluRS_core"/>
</dbReference>
<reference evidence="11 12" key="1">
    <citation type="journal article" date="2016" name="Nat. Commun.">
        <title>Thousands of microbial genomes shed light on interconnected biogeochemical processes in an aquifer system.</title>
        <authorList>
            <person name="Anantharaman K."/>
            <person name="Brown C.T."/>
            <person name="Hug L.A."/>
            <person name="Sharon I."/>
            <person name="Castelle C.J."/>
            <person name="Probst A.J."/>
            <person name="Thomas B.C."/>
            <person name="Singh A."/>
            <person name="Wilkins M.J."/>
            <person name="Karaoz U."/>
            <person name="Brodie E.L."/>
            <person name="Williams K.H."/>
            <person name="Hubbard S.S."/>
            <person name="Banfield J.F."/>
        </authorList>
    </citation>
    <scope>NUCLEOTIDE SEQUENCE [LARGE SCALE GENOMIC DNA]</scope>
</reference>
<evidence type="ECO:0000313" key="11">
    <source>
        <dbReference type="EMBL" id="OGZ84681.1"/>
    </source>
</evidence>
<dbReference type="Gene3D" id="1.10.8.70">
    <property type="entry name" value="Glutamate-tRNA synthetase, class I, anticodon-binding domain 1"/>
    <property type="match status" value="1"/>
</dbReference>
<keyword evidence="7 8" id="KW-0030">Aminoacyl-tRNA synthetase</keyword>
<comment type="caution">
    <text evidence="8">Lacks conserved residue(s) required for the propagation of feature annotation.</text>
</comment>
<dbReference type="Pfam" id="PF19269">
    <property type="entry name" value="Anticodon_2"/>
    <property type="match status" value="1"/>
</dbReference>
<dbReference type="InterPro" id="IPR020751">
    <property type="entry name" value="aa-tRNA-synth_I_codon-bd_sub2"/>
</dbReference>
<evidence type="ECO:0000256" key="4">
    <source>
        <dbReference type="ARBA" id="ARBA00022741"/>
    </source>
</evidence>
<proteinExistence type="inferred from homology"/>
<evidence type="ECO:0000256" key="8">
    <source>
        <dbReference type="HAMAP-Rule" id="MF_00022"/>
    </source>
</evidence>
<comment type="subunit">
    <text evidence="8">Monomer.</text>
</comment>
<comment type="similarity">
    <text evidence="1 8">Belongs to the class-I aminoacyl-tRNA synthetase family. Glutamate--tRNA ligase type 1 subfamily.</text>
</comment>
<comment type="caution">
    <text evidence="11">The sequence shown here is derived from an EMBL/GenBank/DDBJ whole genome shotgun (WGS) entry which is preliminary data.</text>
</comment>
<dbReference type="GO" id="GO:0005524">
    <property type="term" value="F:ATP binding"/>
    <property type="evidence" value="ECO:0007669"/>
    <property type="project" value="UniProtKB-UniRule"/>
</dbReference>
<evidence type="ECO:0000313" key="12">
    <source>
        <dbReference type="Proteomes" id="UP000177751"/>
    </source>
</evidence>
<dbReference type="InterPro" id="IPR045462">
    <property type="entry name" value="aa-tRNA-synth_I_cd-bd"/>
</dbReference>
<dbReference type="PANTHER" id="PTHR43311">
    <property type="entry name" value="GLUTAMATE--TRNA LIGASE"/>
    <property type="match status" value="1"/>
</dbReference>
<dbReference type="InterPro" id="IPR008925">
    <property type="entry name" value="aa_tRNA-synth_I_cd-bd_sf"/>
</dbReference>
<evidence type="ECO:0000256" key="5">
    <source>
        <dbReference type="ARBA" id="ARBA00022840"/>
    </source>
</evidence>
<keyword evidence="5 8" id="KW-0067">ATP-binding</keyword>
<evidence type="ECO:0000256" key="7">
    <source>
        <dbReference type="ARBA" id="ARBA00023146"/>
    </source>
</evidence>
<feature type="domain" description="Glutamyl/glutaminyl-tRNA synthetase class Ib catalytic" evidence="9">
    <location>
        <begin position="11"/>
        <end position="326"/>
    </location>
</feature>
<evidence type="ECO:0000259" key="9">
    <source>
        <dbReference type="Pfam" id="PF00749"/>
    </source>
</evidence>
<dbReference type="InterPro" id="IPR000924">
    <property type="entry name" value="Glu/Gln-tRNA-synth"/>
</dbReference>
<evidence type="ECO:0000259" key="10">
    <source>
        <dbReference type="Pfam" id="PF19269"/>
    </source>
</evidence>
<feature type="short sequence motif" description="'KMSKS' region" evidence="8">
    <location>
        <begin position="258"/>
        <end position="262"/>
    </location>
</feature>
<dbReference type="HAMAP" id="MF_00022">
    <property type="entry name" value="Glu_tRNA_synth_type1"/>
    <property type="match status" value="1"/>
</dbReference>
<dbReference type="PROSITE" id="PS00178">
    <property type="entry name" value="AA_TRNA_LIGASE_I"/>
    <property type="match status" value="1"/>
</dbReference>
<dbReference type="InterPro" id="IPR001412">
    <property type="entry name" value="aa-tRNA-synth_I_CS"/>
</dbReference>
<dbReference type="GO" id="GO:0005829">
    <property type="term" value="C:cytosol"/>
    <property type="evidence" value="ECO:0007669"/>
    <property type="project" value="TreeGrafter"/>
</dbReference>
<protein>
    <recommendedName>
        <fullName evidence="8">Glutamate--tRNA ligase</fullName>
        <ecNumber evidence="8">6.1.1.17</ecNumber>
    </recommendedName>
    <alternativeName>
        <fullName evidence="8">Glutamyl-tRNA synthetase</fullName>
        <shortName evidence="8">GluRS</shortName>
    </alternativeName>
</protein>
<dbReference type="STRING" id="1802229.A2401_01375"/>
<dbReference type="InterPro" id="IPR049940">
    <property type="entry name" value="GluQ/Sye"/>
</dbReference>
<accession>A0A1G2JDS9</accession>
<dbReference type="InterPro" id="IPR020752">
    <property type="entry name" value="Glu-tRNA-synth_I_codon-bd_sub1"/>
</dbReference>
<organism evidence="11 12">
    <name type="scientific">Candidatus Staskawiczbacteria bacterium RIFOXYC1_FULL_38_18</name>
    <dbReference type="NCBI Taxonomy" id="1802229"/>
    <lineage>
        <taxon>Bacteria</taxon>
        <taxon>Candidatus Staskawicziibacteriota</taxon>
    </lineage>
</organism>
<feature type="short sequence motif" description="'HIGH' region" evidence="8">
    <location>
        <begin position="18"/>
        <end position="28"/>
    </location>
</feature>
<dbReference type="CDD" id="cd00808">
    <property type="entry name" value="GluRS_core"/>
    <property type="match status" value="1"/>
</dbReference>
<dbReference type="EC" id="6.1.1.17" evidence="8"/>
<dbReference type="SUPFAM" id="SSF48163">
    <property type="entry name" value="An anticodon-binding domain of class I aminoacyl-tRNA synthetases"/>
    <property type="match status" value="1"/>
</dbReference>
<dbReference type="Gene3D" id="1.10.10.350">
    <property type="match status" value="1"/>
</dbReference>
<dbReference type="NCBIfam" id="TIGR00464">
    <property type="entry name" value="gltX_bact"/>
    <property type="match status" value="1"/>
</dbReference>
<comment type="function">
    <text evidence="8">Catalyzes the attachment of glutamate to tRNA(Glu) in a two-step reaction: glutamate is first activated by ATP to form Glu-AMP and then transferred to the acceptor end of tRNA(Glu).</text>
</comment>
<comment type="subcellular location">
    <subcellularLocation>
        <location evidence="8">Cytoplasm</location>
    </subcellularLocation>
</comment>
<keyword evidence="4 8" id="KW-0547">Nucleotide-binding</keyword>